<accession>A0AA39IJA5</accession>
<dbReference type="SUPFAM" id="SSF82657">
    <property type="entry name" value="BolA-like"/>
    <property type="match status" value="1"/>
</dbReference>
<dbReference type="Gene3D" id="1.10.510.10">
    <property type="entry name" value="Transferase(Phosphotransferase) domain 1"/>
    <property type="match status" value="1"/>
</dbReference>
<evidence type="ECO:0000313" key="4">
    <source>
        <dbReference type="EMBL" id="KAK0424379.1"/>
    </source>
</evidence>
<dbReference type="InterPro" id="IPR036065">
    <property type="entry name" value="BolA-like_sf"/>
</dbReference>
<evidence type="ECO:0000256" key="2">
    <source>
        <dbReference type="SAM" id="MobiDB-lite"/>
    </source>
</evidence>
<sequence length="445" mass="49664">MLRSALRTLAPLRHAVSVRLCSGAAQMSAGEKKIADLLRQRFPSAATIVVDDISGGCGSMYQVAVESDEFKGKAKVQQHKMVTETLQKEIADMHGIVINTKSLIRVGFGVSFALRFEQGEVESSSAANKKSMTHHRKKRRHARRSQSAKSVPPLLNDGEVIRKRYTVDFMIGGGGFGQIFKGTDMVTDQHLAIKVEPADKDGRRIKLEFMLLVELRGSSHIPVILASGTIRGCSFIVMTLLGKNLSDLRKEEKSQKFSRSTVYRIGQHLTTALRHVHGSGYVHRDMKPANACIGLPPKENVVYLVDFGMVRQFRDKAGNMRRSRNYAGFRGTVRYAPPAVHQRKEMGPVDDLIGLLYSMIELSDGALPWAAANTTKELEAIKENLRTEDLCRNQPKEMVQFAKSIFALQWDHIPDYKRIHGLFEKCIGDYVGDQPPFDWEVGKGA</sequence>
<feature type="binding site" evidence="1">
    <location>
        <position position="194"/>
    </location>
    <ligand>
        <name>ATP</name>
        <dbReference type="ChEBI" id="CHEBI:30616"/>
    </ligand>
</feature>
<organism evidence="4 5">
    <name type="scientific">Steinernema hermaphroditum</name>
    <dbReference type="NCBI Taxonomy" id="289476"/>
    <lineage>
        <taxon>Eukaryota</taxon>
        <taxon>Metazoa</taxon>
        <taxon>Ecdysozoa</taxon>
        <taxon>Nematoda</taxon>
        <taxon>Chromadorea</taxon>
        <taxon>Rhabditida</taxon>
        <taxon>Tylenchina</taxon>
        <taxon>Panagrolaimomorpha</taxon>
        <taxon>Strongyloidoidea</taxon>
        <taxon>Steinernematidae</taxon>
        <taxon>Steinernema</taxon>
    </lineage>
</organism>
<keyword evidence="1" id="KW-0547">Nucleotide-binding</keyword>
<dbReference type="SUPFAM" id="SSF56112">
    <property type="entry name" value="Protein kinase-like (PK-like)"/>
    <property type="match status" value="1"/>
</dbReference>
<name>A0AA39IJA5_9BILA</name>
<evidence type="ECO:0000313" key="5">
    <source>
        <dbReference type="Proteomes" id="UP001175271"/>
    </source>
</evidence>
<feature type="domain" description="Protein kinase" evidence="3">
    <location>
        <begin position="165"/>
        <end position="423"/>
    </location>
</feature>
<dbReference type="EMBL" id="JAUCMV010000001">
    <property type="protein sequence ID" value="KAK0424379.1"/>
    <property type="molecule type" value="Genomic_DNA"/>
</dbReference>
<dbReference type="PANTHER" id="PTHR11909">
    <property type="entry name" value="CASEIN KINASE-RELATED"/>
    <property type="match status" value="1"/>
</dbReference>
<dbReference type="PROSITE" id="PS00107">
    <property type="entry name" value="PROTEIN_KINASE_ATP"/>
    <property type="match status" value="1"/>
</dbReference>
<dbReference type="PROSITE" id="PS50011">
    <property type="entry name" value="PROTEIN_KINASE_DOM"/>
    <property type="match status" value="1"/>
</dbReference>
<dbReference type="InterPro" id="IPR017441">
    <property type="entry name" value="Protein_kinase_ATP_BS"/>
</dbReference>
<protein>
    <recommendedName>
        <fullName evidence="3">Protein kinase domain-containing protein</fullName>
    </recommendedName>
</protein>
<dbReference type="SMART" id="SM00220">
    <property type="entry name" value="S_TKc"/>
    <property type="match status" value="1"/>
</dbReference>
<dbReference type="InterPro" id="IPR050235">
    <property type="entry name" value="CK1_Ser-Thr_kinase"/>
</dbReference>
<keyword evidence="1" id="KW-0067">ATP-binding</keyword>
<dbReference type="Pfam" id="PF01722">
    <property type="entry name" value="BolA"/>
    <property type="match status" value="1"/>
</dbReference>
<dbReference type="InterPro" id="IPR002634">
    <property type="entry name" value="BolA"/>
</dbReference>
<feature type="region of interest" description="Disordered" evidence="2">
    <location>
        <begin position="123"/>
        <end position="153"/>
    </location>
</feature>
<dbReference type="AlphaFoldDB" id="A0AA39IJA5"/>
<dbReference type="GO" id="GO:0004672">
    <property type="term" value="F:protein kinase activity"/>
    <property type="evidence" value="ECO:0007669"/>
    <property type="project" value="InterPro"/>
</dbReference>
<dbReference type="InterPro" id="IPR000719">
    <property type="entry name" value="Prot_kinase_dom"/>
</dbReference>
<dbReference type="Pfam" id="PF00069">
    <property type="entry name" value="Pkinase"/>
    <property type="match status" value="1"/>
</dbReference>
<evidence type="ECO:0000256" key="1">
    <source>
        <dbReference type="PROSITE-ProRule" id="PRU10141"/>
    </source>
</evidence>
<dbReference type="InterPro" id="IPR011009">
    <property type="entry name" value="Kinase-like_dom_sf"/>
</dbReference>
<gene>
    <name evidence="4" type="ORF">QR680_008646</name>
</gene>
<reference evidence="4" key="1">
    <citation type="submission" date="2023-06" db="EMBL/GenBank/DDBJ databases">
        <title>Genomic analysis of the entomopathogenic nematode Steinernema hermaphroditum.</title>
        <authorList>
            <person name="Schwarz E.M."/>
            <person name="Heppert J.K."/>
            <person name="Baniya A."/>
            <person name="Schwartz H.T."/>
            <person name="Tan C.-H."/>
            <person name="Antoshechkin I."/>
            <person name="Sternberg P.W."/>
            <person name="Goodrich-Blair H."/>
            <person name="Dillman A.R."/>
        </authorList>
    </citation>
    <scope>NUCLEOTIDE SEQUENCE</scope>
    <source>
        <strain evidence="4">PS9179</strain>
        <tissue evidence="4">Whole animal</tissue>
    </source>
</reference>
<feature type="compositionally biased region" description="Basic residues" evidence="2">
    <location>
        <begin position="131"/>
        <end position="146"/>
    </location>
</feature>
<comment type="caution">
    <text evidence="4">The sequence shown here is derived from an EMBL/GenBank/DDBJ whole genome shotgun (WGS) entry which is preliminary data.</text>
</comment>
<evidence type="ECO:0000259" key="3">
    <source>
        <dbReference type="PROSITE" id="PS50011"/>
    </source>
</evidence>
<dbReference type="Gene3D" id="3.30.300.90">
    <property type="entry name" value="BolA-like"/>
    <property type="match status" value="1"/>
</dbReference>
<dbReference type="GO" id="GO:0005524">
    <property type="term" value="F:ATP binding"/>
    <property type="evidence" value="ECO:0007669"/>
    <property type="project" value="UniProtKB-UniRule"/>
</dbReference>
<dbReference type="Proteomes" id="UP001175271">
    <property type="component" value="Unassembled WGS sequence"/>
</dbReference>
<proteinExistence type="predicted"/>
<keyword evidence="5" id="KW-1185">Reference proteome</keyword>